<evidence type="ECO:0008006" key="8">
    <source>
        <dbReference type="Google" id="ProtNLM"/>
    </source>
</evidence>
<comment type="pathway">
    <text evidence="1">Secondary metabolite biosynthesis.</text>
</comment>
<dbReference type="Pfam" id="PF02458">
    <property type="entry name" value="Transferase"/>
    <property type="match status" value="1"/>
</dbReference>
<comment type="similarity">
    <text evidence="2">Belongs to the plant acyltransferase family.</text>
</comment>
<accession>A0AAD6H124</accession>
<evidence type="ECO:0000256" key="5">
    <source>
        <dbReference type="SAM" id="MobiDB-lite"/>
    </source>
</evidence>
<evidence type="ECO:0000313" key="7">
    <source>
        <dbReference type="Proteomes" id="UP001213799"/>
    </source>
</evidence>
<dbReference type="GeneID" id="81586666"/>
<evidence type="ECO:0000256" key="4">
    <source>
        <dbReference type="ARBA" id="ARBA00023315"/>
    </source>
</evidence>
<reference evidence="6" key="1">
    <citation type="journal article" date="2023" name="IMA Fungus">
        <title>Comparative genomic study of the Penicillium genus elucidates a diverse pangenome and 15 lateral gene transfer events.</title>
        <authorList>
            <person name="Petersen C."/>
            <person name="Sorensen T."/>
            <person name="Nielsen M.R."/>
            <person name="Sondergaard T.E."/>
            <person name="Sorensen J.L."/>
            <person name="Fitzpatrick D.A."/>
            <person name="Frisvad J.C."/>
            <person name="Nielsen K.L."/>
        </authorList>
    </citation>
    <scope>NUCLEOTIDE SEQUENCE</scope>
    <source>
        <strain evidence="6">IBT 12815</strain>
    </source>
</reference>
<dbReference type="AlphaFoldDB" id="A0AAD6H124"/>
<evidence type="ECO:0000313" key="6">
    <source>
        <dbReference type="EMBL" id="KAJ5602411.1"/>
    </source>
</evidence>
<dbReference type="Gene3D" id="3.30.559.10">
    <property type="entry name" value="Chloramphenicol acetyltransferase-like domain"/>
    <property type="match status" value="2"/>
</dbReference>
<dbReference type="PANTHER" id="PTHR31896">
    <property type="entry name" value="FAMILY REGULATORY PROTEIN, PUTATIVE (AFU_ORTHOLOGUE AFUA_3G14730)-RELATED"/>
    <property type="match status" value="1"/>
</dbReference>
<feature type="region of interest" description="Disordered" evidence="5">
    <location>
        <begin position="109"/>
        <end position="129"/>
    </location>
</feature>
<protein>
    <recommendedName>
        <fullName evidence="8">LysR family regulatory protein</fullName>
    </recommendedName>
</protein>
<dbReference type="RefSeq" id="XP_056752209.1">
    <property type="nucleotide sequence ID" value="XM_056896424.1"/>
</dbReference>
<gene>
    <name evidence="6" type="ORF">N7537_005367</name>
</gene>
<dbReference type="Proteomes" id="UP001213799">
    <property type="component" value="Unassembled WGS sequence"/>
</dbReference>
<dbReference type="InterPro" id="IPR023213">
    <property type="entry name" value="CAT-like_dom_sf"/>
</dbReference>
<evidence type="ECO:0000256" key="1">
    <source>
        <dbReference type="ARBA" id="ARBA00005179"/>
    </source>
</evidence>
<evidence type="ECO:0000256" key="3">
    <source>
        <dbReference type="ARBA" id="ARBA00022679"/>
    </source>
</evidence>
<dbReference type="GO" id="GO:0016746">
    <property type="term" value="F:acyltransferase activity"/>
    <property type="evidence" value="ECO:0007669"/>
    <property type="project" value="UniProtKB-KW"/>
</dbReference>
<dbReference type="PANTHER" id="PTHR31896:SF69">
    <property type="entry name" value="FAMILY REGULATORY PROTEIN, PUTATIVE (AFU_ORTHOLOGUE AFUA_3G14730)-RELATED"/>
    <property type="match status" value="1"/>
</dbReference>
<keyword evidence="4" id="KW-0012">Acyltransferase</keyword>
<sequence length="492" mass="56463">MNILERFKSQKVPPATVPTDTVVPIYEIDYLSHKTMELIMRFDDVLDPAKLQQSLRRLLEIGNWRKLGARVRVKGDPAENKYEYHIPEQYDDVRQGFIYRVSKHSGSINSHPTAARLPGHKNGTATSSSQDFGELGLQPGDPRHLVDWAYTDLPQLFFHHIAFTDATVIFMTYPHSMMDAMGHSTFLRAWMAVLHGREHEVPELSSLEDHRRPLAERTPAKNYLLYDNLLSRLGLMLFLFNRFIEDIWATKEERIVCVPGEFVRELRAQTLDELDPSKEKQFLSENDVILAWFTRTILSAAKTSGKRSLILMNWFDIRSTVLPPKVGHIFNAVIPAHTMVPISEVLKQPLAFLATQIRHSLAQQRAPEQIEAWYSMVAARLKQGLFPLVGTSNGFTTTYSSWHTSGLFRLDLSPAVTQQGLPLDQRTNKIGYPSCVFSPNCFSMLRLRNAGCCLGKDEEGNWWFQWLLRKREWKKIEEYLSQADEDTSKTSL</sequence>
<dbReference type="EMBL" id="JAQJAE010000003">
    <property type="protein sequence ID" value="KAJ5602411.1"/>
    <property type="molecule type" value="Genomic_DNA"/>
</dbReference>
<evidence type="ECO:0000256" key="2">
    <source>
        <dbReference type="ARBA" id="ARBA00009861"/>
    </source>
</evidence>
<reference evidence="6" key="2">
    <citation type="submission" date="2023-01" db="EMBL/GenBank/DDBJ databases">
        <authorList>
            <person name="Petersen C."/>
        </authorList>
    </citation>
    <scope>NUCLEOTIDE SEQUENCE</scope>
    <source>
        <strain evidence="6">IBT 12815</strain>
    </source>
</reference>
<organism evidence="6 7">
    <name type="scientific">Penicillium hordei</name>
    <dbReference type="NCBI Taxonomy" id="40994"/>
    <lineage>
        <taxon>Eukaryota</taxon>
        <taxon>Fungi</taxon>
        <taxon>Dikarya</taxon>
        <taxon>Ascomycota</taxon>
        <taxon>Pezizomycotina</taxon>
        <taxon>Eurotiomycetes</taxon>
        <taxon>Eurotiomycetidae</taxon>
        <taxon>Eurotiales</taxon>
        <taxon>Aspergillaceae</taxon>
        <taxon>Penicillium</taxon>
    </lineage>
</organism>
<keyword evidence="7" id="KW-1185">Reference proteome</keyword>
<dbReference type="InterPro" id="IPR051283">
    <property type="entry name" value="Sec_Metabolite_Acyltrans"/>
</dbReference>
<comment type="caution">
    <text evidence="6">The sequence shown here is derived from an EMBL/GenBank/DDBJ whole genome shotgun (WGS) entry which is preliminary data.</text>
</comment>
<keyword evidence="3" id="KW-0808">Transferase</keyword>
<proteinExistence type="inferred from homology"/>
<name>A0AAD6H124_9EURO</name>